<dbReference type="RefSeq" id="WP_212772779.1">
    <property type="nucleotide sequence ID" value="NZ_AP024601.1"/>
</dbReference>
<dbReference type="Proteomes" id="UP000677436">
    <property type="component" value="Chromosome"/>
</dbReference>
<dbReference type="KEGG" id="pabs:JIR001_22260"/>
<dbReference type="NCBIfam" id="TIGR02867">
    <property type="entry name" value="spore_II_P"/>
    <property type="match status" value="1"/>
</dbReference>
<keyword evidence="2" id="KW-0812">Transmembrane</keyword>
<evidence type="ECO:0000256" key="2">
    <source>
        <dbReference type="SAM" id="Phobius"/>
    </source>
</evidence>
<dbReference type="EMBL" id="AP024601">
    <property type="protein sequence ID" value="BCU82443.1"/>
    <property type="molecule type" value="Genomic_DNA"/>
</dbReference>
<feature type="transmembrane region" description="Helical" evidence="2">
    <location>
        <begin position="21"/>
        <end position="42"/>
    </location>
</feature>
<keyword evidence="4" id="KW-1185">Reference proteome</keyword>
<accession>A0A8D5ZPK4</accession>
<evidence type="ECO:0000313" key="4">
    <source>
        <dbReference type="Proteomes" id="UP000677436"/>
    </source>
</evidence>
<evidence type="ECO:0000256" key="1">
    <source>
        <dbReference type="SAM" id="MobiDB-lite"/>
    </source>
</evidence>
<proteinExistence type="predicted"/>
<dbReference type="InterPro" id="IPR010897">
    <property type="entry name" value="Spore_II_P"/>
</dbReference>
<sequence length="387" mass="43785">MRHRYRGFATLNMSGPRERQSFVLLILGTALVFIFTGAFAMLEAERSAHSSDLGRFTAHLSADTLLWAMGREIPYLATMRDKQDDGRMSRLFFELATSIDPKDPRTFIGRELPGFSLFDTEIVVAGQGVKYTDVPIESEPSPDLAKELERQSEKVKNSIPSDRVDKPSPSPSVKRVFIYQTHFSESYLPELGRQDPDMAYDWDKNVIMVGKRLGEELDRLGIGAEVSTAHYKEAHPKLYRSSRKTVLAAMHQNQDLQYFIDIHRDSQRRDKTTTTIDGKPYARISFVIGTAHEDWEKNLKLARQLHNKLESLYPGLSKGVFLKNRATGNGEYNQSLSPRSILVEIGGVDNNFVEVFRTTKALARAFADLYFQTEPVDARPSAPSSSR</sequence>
<keyword evidence="2" id="KW-1133">Transmembrane helix</keyword>
<protein>
    <submittedName>
        <fullName evidence="3">Stage II sporulation protein P</fullName>
    </submittedName>
</protein>
<reference evidence="3" key="1">
    <citation type="journal article" date="2013" name="Int. J. Syst. Evol. Microbiol.">
        <title>Polycladomyces abyssicola gen. nov., sp. nov., a thermophilic filamentous bacterium isolated from hemipelagic sediment.</title>
        <authorList>
            <person name="Tsubouchi T."/>
            <person name="Shimane Y."/>
            <person name="Mori K."/>
            <person name="Usui K."/>
            <person name="Hiraki T."/>
            <person name="Tame A."/>
            <person name="Uematsu K."/>
            <person name="Maruyama T."/>
            <person name="Hatada Y."/>
        </authorList>
    </citation>
    <scope>NUCLEOTIDE SEQUENCE</scope>
    <source>
        <strain evidence="3">JIR-001</strain>
    </source>
</reference>
<organism evidence="3 4">
    <name type="scientific">Polycladomyces abyssicola</name>
    <dbReference type="NCBI Taxonomy" id="1125966"/>
    <lineage>
        <taxon>Bacteria</taxon>
        <taxon>Bacillati</taxon>
        <taxon>Bacillota</taxon>
        <taxon>Bacilli</taxon>
        <taxon>Bacillales</taxon>
        <taxon>Thermoactinomycetaceae</taxon>
        <taxon>Polycladomyces</taxon>
    </lineage>
</organism>
<gene>
    <name evidence="3" type="primary">spoIIP_2</name>
    <name evidence="3" type="ORF">JIR001_22260</name>
</gene>
<dbReference type="SUPFAM" id="SSF53187">
    <property type="entry name" value="Zn-dependent exopeptidases"/>
    <property type="match status" value="1"/>
</dbReference>
<feature type="compositionally biased region" description="Basic and acidic residues" evidence="1">
    <location>
        <begin position="144"/>
        <end position="166"/>
    </location>
</feature>
<evidence type="ECO:0000313" key="3">
    <source>
        <dbReference type="EMBL" id="BCU82443.1"/>
    </source>
</evidence>
<keyword evidence="2" id="KW-0472">Membrane</keyword>
<name>A0A8D5ZPK4_9BACL</name>
<feature type="region of interest" description="Disordered" evidence="1">
    <location>
        <begin position="134"/>
        <end position="171"/>
    </location>
</feature>
<reference evidence="3" key="2">
    <citation type="journal article" date="2021" name="Microbiol. Resour. Announc.">
        <title>Complete Genome Sequence of Polycladomyces abyssicola JIR-001T, Isolated from Hemipelagic Sediment in Deep Seawater.</title>
        <authorList>
            <person name="Tsubouchi T."/>
            <person name="Kaneko Y."/>
        </authorList>
    </citation>
    <scope>NUCLEOTIDE SEQUENCE</scope>
    <source>
        <strain evidence="3">JIR-001</strain>
    </source>
</reference>
<dbReference type="AlphaFoldDB" id="A0A8D5ZPK4"/>
<dbReference type="Pfam" id="PF07454">
    <property type="entry name" value="SpoIIP"/>
    <property type="match status" value="1"/>
</dbReference>